<feature type="region of interest" description="Disordered" evidence="1">
    <location>
        <begin position="45"/>
        <end position="64"/>
    </location>
</feature>
<feature type="region of interest" description="Disordered" evidence="1">
    <location>
        <begin position="1"/>
        <end position="29"/>
    </location>
</feature>
<dbReference type="EMBL" id="JBHTEY010000004">
    <property type="protein sequence ID" value="MFC7616274.1"/>
    <property type="molecule type" value="Genomic_DNA"/>
</dbReference>
<protein>
    <submittedName>
        <fullName evidence="2">Uncharacterized protein</fullName>
    </submittedName>
</protein>
<proteinExistence type="predicted"/>
<evidence type="ECO:0000313" key="2">
    <source>
        <dbReference type="EMBL" id="MFC7616274.1"/>
    </source>
</evidence>
<keyword evidence="3" id="KW-1185">Reference proteome</keyword>
<reference evidence="3" key="1">
    <citation type="journal article" date="2019" name="Int. J. Syst. Evol. Microbiol.">
        <title>The Global Catalogue of Microorganisms (GCM) 10K type strain sequencing project: providing services to taxonomists for standard genome sequencing and annotation.</title>
        <authorList>
            <consortium name="The Broad Institute Genomics Platform"/>
            <consortium name="The Broad Institute Genome Sequencing Center for Infectious Disease"/>
            <person name="Wu L."/>
            <person name="Ma J."/>
        </authorList>
    </citation>
    <scope>NUCLEOTIDE SEQUENCE [LARGE SCALE GENOMIC DNA]</scope>
    <source>
        <strain evidence="3">JCM 17695</strain>
    </source>
</reference>
<dbReference type="Proteomes" id="UP001596512">
    <property type="component" value="Unassembled WGS sequence"/>
</dbReference>
<organism evidence="2 3">
    <name type="scientific">Actinokineospora soli</name>
    <dbReference type="NCBI Taxonomy" id="1048753"/>
    <lineage>
        <taxon>Bacteria</taxon>
        <taxon>Bacillati</taxon>
        <taxon>Actinomycetota</taxon>
        <taxon>Actinomycetes</taxon>
        <taxon>Pseudonocardiales</taxon>
        <taxon>Pseudonocardiaceae</taxon>
        <taxon>Actinokineospora</taxon>
    </lineage>
</organism>
<evidence type="ECO:0000313" key="3">
    <source>
        <dbReference type="Proteomes" id="UP001596512"/>
    </source>
</evidence>
<evidence type="ECO:0000256" key="1">
    <source>
        <dbReference type="SAM" id="MobiDB-lite"/>
    </source>
</evidence>
<feature type="compositionally biased region" description="Low complexity" evidence="1">
    <location>
        <begin position="1"/>
        <end position="22"/>
    </location>
</feature>
<sequence length="64" mass="6682">MTTSPRPTSPSSSSSTSTASRRAIVDREMRRGVVSSRAYTDVLSFTRAPPARAASGPRGNAPSS</sequence>
<accession>A0ABW2TSZ9</accession>
<feature type="compositionally biased region" description="Low complexity" evidence="1">
    <location>
        <begin position="47"/>
        <end position="64"/>
    </location>
</feature>
<gene>
    <name evidence="2" type="ORF">ACFQV2_25180</name>
</gene>
<name>A0ABW2TSZ9_9PSEU</name>
<comment type="caution">
    <text evidence="2">The sequence shown here is derived from an EMBL/GenBank/DDBJ whole genome shotgun (WGS) entry which is preliminary data.</text>
</comment>